<feature type="region of interest" description="Disordered" evidence="1">
    <location>
        <begin position="1"/>
        <end position="24"/>
    </location>
</feature>
<dbReference type="EMBL" id="JADQDP010000001">
    <property type="protein sequence ID" value="MBF9140838.1"/>
    <property type="molecule type" value="Genomic_DNA"/>
</dbReference>
<accession>A0A931BIJ7</accession>
<keyword evidence="3" id="KW-1185">Reference proteome</keyword>
<protein>
    <submittedName>
        <fullName evidence="2">Uncharacterized protein</fullName>
    </submittedName>
</protein>
<sequence length="116" mass="12137">MTETKTKVAAAPAPGSPDFDVDNAPQEEYDKHIAILKRRADVAALTASPLTTVSATTEQAAVNAGPVQSVPMEAKHDSLTGQVQELPAKVFGLLSEEDKARFTAADAPKPADLPQA</sequence>
<proteinExistence type="predicted"/>
<reference evidence="2 3" key="1">
    <citation type="submission" date="2020-11" db="EMBL/GenBank/DDBJ databases">
        <authorList>
            <person name="Kim M.K."/>
        </authorList>
    </citation>
    <scope>NUCLEOTIDE SEQUENCE [LARGE SCALE GENOMIC DNA]</scope>
    <source>
        <strain evidence="2 3">BT439</strain>
    </source>
</reference>
<organism evidence="2 3">
    <name type="scientific">Hymenobacter properus</name>
    <dbReference type="NCBI Taxonomy" id="2791026"/>
    <lineage>
        <taxon>Bacteria</taxon>
        <taxon>Pseudomonadati</taxon>
        <taxon>Bacteroidota</taxon>
        <taxon>Cytophagia</taxon>
        <taxon>Cytophagales</taxon>
        <taxon>Hymenobacteraceae</taxon>
        <taxon>Hymenobacter</taxon>
    </lineage>
</organism>
<name>A0A931BIJ7_9BACT</name>
<dbReference type="AlphaFoldDB" id="A0A931BIJ7"/>
<evidence type="ECO:0000313" key="2">
    <source>
        <dbReference type="EMBL" id="MBF9140838.1"/>
    </source>
</evidence>
<gene>
    <name evidence="2" type="ORF">I2I01_04285</name>
</gene>
<evidence type="ECO:0000313" key="3">
    <source>
        <dbReference type="Proteomes" id="UP000645610"/>
    </source>
</evidence>
<dbReference type="RefSeq" id="WP_196285174.1">
    <property type="nucleotide sequence ID" value="NZ_JADQDP010000001.1"/>
</dbReference>
<dbReference type="Proteomes" id="UP000645610">
    <property type="component" value="Unassembled WGS sequence"/>
</dbReference>
<evidence type="ECO:0000256" key="1">
    <source>
        <dbReference type="SAM" id="MobiDB-lite"/>
    </source>
</evidence>
<comment type="caution">
    <text evidence="2">The sequence shown here is derived from an EMBL/GenBank/DDBJ whole genome shotgun (WGS) entry which is preliminary data.</text>
</comment>